<evidence type="ECO:0000313" key="1">
    <source>
        <dbReference type="EMBL" id="PHQ31398.1"/>
    </source>
</evidence>
<sequence length="153" mass="16164">MLPVIRLKQVVHTIHRITASIALSAGTLVAGCSSGFETSGIVLDGDGKPLAKAVVTLFDGISPDFGFSTPVSDDGTFTAGISTAPGIERFRMVTSCDGYHDDERIVYSDDNASHRIVLSRLPAQKDVELNSVGIQVLLDEDSVRFVPDTTAGG</sequence>
<evidence type="ECO:0008006" key="3">
    <source>
        <dbReference type="Google" id="ProtNLM"/>
    </source>
</evidence>
<name>A0A2G1VX91_9BACT</name>
<dbReference type="Proteomes" id="UP000225740">
    <property type="component" value="Unassembled WGS sequence"/>
</dbReference>
<keyword evidence="2" id="KW-1185">Reference proteome</keyword>
<dbReference type="PROSITE" id="PS51257">
    <property type="entry name" value="PROKAR_LIPOPROTEIN"/>
    <property type="match status" value="1"/>
</dbReference>
<dbReference type="AlphaFoldDB" id="A0A2G1VX91"/>
<gene>
    <name evidence="1" type="ORF">CEE69_31255</name>
</gene>
<proteinExistence type="predicted"/>
<dbReference type="SUPFAM" id="SSF49464">
    <property type="entry name" value="Carboxypeptidase regulatory domain-like"/>
    <property type="match status" value="1"/>
</dbReference>
<comment type="caution">
    <text evidence="1">The sequence shown here is derived from an EMBL/GenBank/DDBJ whole genome shotgun (WGS) entry which is preliminary data.</text>
</comment>
<reference evidence="1 2" key="1">
    <citation type="submission" date="2017-06" db="EMBL/GenBank/DDBJ databases">
        <title>Description of Rhodopirellula bahusiensis sp. nov.</title>
        <authorList>
            <person name="Kizina J."/>
            <person name="Harder J."/>
        </authorList>
    </citation>
    <scope>NUCLEOTIDE SEQUENCE [LARGE SCALE GENOMIC DNA]</scope>
    <source>
        <strain evidence="1 2">SWK21</strain>
    </source>
</reference>
<accession>A0A2G1VX91</accession>
<protein>
    <recommendedName>
        <fullName evidence="3">Carboxypeptidase regulatory-like domain-containing protein</fullName>
    </recommendedName>
</protein>
<organism evidence="1 2">
    <name type="scientific">Rhodopirellula bahusiensis</name>
    <dbReference type="NCBI Taxonomy" id="2014065"/>
    <lineage>
        <taxon>Bacteria</taxon>
        <taxon>Pseudomonadati</taxon>
        <taxon>Planctomycetota</taxon>
        <taxon>Planctomycetia</taxon>
        <taxon>Pirellulales</taxon>
        <taxon>Pirellulaceae</taxon>
        <taxon>Rhodopirellula</taxon>
    </lineage>
</organism>
<dbReference type="InterPro" id="IPR008969">
    <property type="entry name" value="CarboxyPept-like_regulatory"/>
</dbReference>
<evidence type="ECO:0000313" key="2">
    <source>
        <dbReference type="Proteomes" id="UP000225740"/>
    </source>
</evidence>
<dbReference type="EMBL" id="NIZW01000053">
    <property type="protein sequence ID" value="PHQ31398.1"/>
    <property type="molecule type" value="Genomic_DNA"/>
</dbReference>